<evidence type="ECO:0000256" key="8">
    <source>
        <dbReference type="ARBA" id="ARBA00022741"/>
    </source>
</evidence>
<evidence type="ECO:0000256" key="5">
    <source>
        <dbReference type="ARBA" id="ARBA00022553"/>
    </source>
</evidence>
<dbReference type="CDD" id="cd00075">
    <property type="entry name" value="HATPase"/>
    <property type="match status" value="1"/>
</dbReference>
<gene>
    <name evidence="17" type="ORF">SERN_1797</name>
</gene>
<dbReference type="InterPro" id="IPR000014">
    <property type="entry name" value="PAS"/>
</dbReference>
<dbReference type="SUPFAM" id="SSF55874">
    <property type="entry name" value="ATPase domain of HSP90 chaperone/DNA topoisomerase II/histidine kinase"/>
    <property type="match status" value="1"/>
</dbReference>
<evidence type="ECO:0000256" key="9">
    <source>
        <dbReference type="ARBA" id="ARBA00022777"/>
    </source>
</evidence>
<dbReference type="GO" id="GO:0007234">
    <property type="term" value="P:osmosensory signaling via phosphorelay pathway"/>
    <property type="evidence" value="ECO:0007669"/>
    <property type="project" value="TreeGrafter"/>
</dbReference>
<accession>A0A4Z1E5T1</accession>
<dbReference type="InterPro" id="IPR050351">
    <property type="entry name" value="BphY/WalK/GraS-like"/>
</dbReference>
<dbReference type="GO" id="GO:0030295">
    <property type="term" value="F:protein kinase activator activity"/>
    <property type="evidence" value="ECO:0007669"/>
    <property type="project" value="TreeGrafter"/>
</dbReference>
<evidence type="ECO:0000256" key="15">
    <source>
        <dbReference type="SAM" id="Phobius"/>
    </source>
</evidence>
<comment type="subcellular location">
    <subcellularLocation>
        <location evidence="3">Cell membrane</location>
    </subcellularLocation>
    <subcellularLocation>
        <location evidence="2">Membrane</location>
        <topology evidence="2">Multi-pass membrane protein</topology>
    </subcellularLocation>
</comment>
<keyword evidence="18" id="KW-1185">Reference proteome</keyword>
<dbReference type="GO" id="GO:0000155">
    <property type="term" value="F:phosphorelay sensor kinase activity"/>
    <property type="evidence" value="ECO:0007669"/>
    <property type="project" value="InterPro"/>
</dbReference>
<keyword evidence="13 15" id="KW-0472">Membrane</keyword>
<keyword evidence="6" id="KW-0808">Transferase</keyword>
<dbReference type="Pfam" id="PF02518">
    <property type="entry name" value="HATPase_c"/>
    <property type="match status" value="1"/>
</dbReference>
<dbReference type="InterPro" id="IPR003661">
    <property type="entry name" value="HisK_dim/P_dom"/>
</dbReference>
<dbReference type="PRINTS" id="PR00344">
    <property type="entry name" value="BCTRLSENSOR"/>
</dbReference>
<sequence length="538" mass="57126">MRVNVRSSSRVFLDNAPLFAAGAAFVVVLVLFSDHLSRGPHLFLGVSIGTVAAGLAFALPWRRLPPSAPTAVPLLGLLALGVLTAGNVPVAMLAVFPVLTLARSHGPLASALGVAGGMLVAWMPLIATPVAITSAHLPSLIILPLVLTTVAVTVARMDRSRQARSRLLAQRDGTLQQLLDDLVLEREMLEGILAALPAGVLVLDGSRVVLANPQVEHLYGPVDADAVHPWRVQNGVEDDDAPGSLAARAVAGEPLEAETQWWRDADGDRTAVRGTSVALPAPAGSRPLRVVLFEDLTEEERAIQRREDFVRAVSHELRTPLTSVVGYLDLVREGGEVPAELGELLGVADRNAQRVLRMVDDLAIASQLREGEVVLDDGLHDLGAIARDSLAGARYDAAVARVVLVDETDGAWPVRGDRDRLRHAVDHLVSNAVLYSEPGGHVTVRLAARIDGVVLVVTDEGIGIAEADQARVFERFYRAPEVMRGSRHGTGLGLPVAREIVARHGGEVHVRSRQGVGTEAEILLPCAATAAPAGELVR</sequence>
<evidence type="ECO:0000256" key="6">
    <source>
        <dbReference type="ARBA" id="ARBA00022679"/>
    </source>
</evidence>
<comment type="caution">
    <text evidence="17">The sequence shown here is derived from an EMBL/GenBank/DDBJ whole genome shotgun (WGS) entry which is preliminary data.</text>
</comment>
<dbReference type="PANTHER" id="PTHR42878">
    <property type="entry name" value="TWO-COMPONENT HISTIDINE KINASE"/>
    <property type="match status" value="1"/>
</dbReference>
<dbReference type="Gene3D" id="1.10.287.130">
    <property type="match status" value="1"/>
</dbReference>
<feature type="transmembrane region" description="Helical" evidence="15">
    <location>
        <begin position="39"/>
        <end position="59"/>
    </location>
</feature>
<evidence type="ECO:0000256" key="12">
    <source>
        <dbReference type="ARBA" id="ARBA00023012"/>
    </source>
</evidence>
<dbReference type="Gene3D" id="3.30.450.20">
    <property type="entry name" value="PAS domain"/>
    <property type="match status" value="1"/>
</dbReference>
<dbReference type="Gene3D" id="3.30.565.10">
    <property type="entry name" value="Histidine kinase-like ATPase, C-terminal domain"/>
    <property type="match status" value="1"/>
</dbReference>
<evidence type="ECO:0000256" key="14">
    <source>
        <dbReference type="ARBA" id="ARBA00039401"/>
    </source>
</evidence>
<name>A0A4Z1E5T1_9MICO</name>
<dbReference type="InterPro" id="IPR035965">
    <property type="entry name" value="PAS-like_dom_sf"/>
</dbReference>
<evidence type="ECO:0000256" key="3">
    <source>
        <dbReference type="ARBA" id="ARBA00004236"/>
    </source>
</evidence>
<protein>
    <recommendedName>
        <fullName evidence="14">Sensor-like histidine kinase SenX3</fullName>
        <ecNumber evidence="4">2.7.13.3</ecNumber>
    </recommendedName>
</protein>
<dbReference type="Proteomes" id="UP000297318">
    <property type="component" value="Unassembled WGS sequence"/>
</dbReference>
<dbReference type="Pfam" id="PF13188">
    <property type="entry name" value="PAS_8"/>
    <property type="match status" value="1"/>
</dbReference>
<keyword evidence="11 15" id="KW-1133">Transmembrane helix</keyword>
<evidence type="ECO:0000313" key="17">
    <source>
        <dbReference type="EMBL" id="TGO05793.1"/>
    </source>
</evidence>
<dbReference type="InterPro" id="IPR003594">
    <property type="entry name" value="HATPase_dom"/>
</dbReference>
<dbReference type="SMART" id="SM00387">
    <property type="entry name" value="HATPase_c"/>
    <property type="match status" value="1"/>
</dbReference>
<evidence type="ECO:0000256" key="7">
    <source>
        <dbReference type="ARBA" id="ARBA00022692"/>
    </source>
</evidence>
<dbReference type="AlphaFoldDB" id="A0A4Z1E5T1"/>
<proteinExistence type="predicted"/>
<dbReference type="Pfam" id="PF00512">
    <property type="entry name" value="HisKA"/>
    <property type="match status" value="1"/>
</dbReference>
<dbReference type="GO" id="GO:0005886">
    <property type="term" value="C:plasma membrane"/>
    <property type="evidence" value="ECO:0007669"/>
    <property type="project" value="UniProtKB-SubCell"/>
</dbReference>
<dbReference type="SUPFAM" id="SSF55785">
    <property type="entry name" value="PYP-like sensor domain (PAS domain)"/>
    <property type="match status" value="1"/>
</dbReference>
<dbReference type="GO" id="GO:0000156">
    <property type="term" value="F:phosphorelay response regulator activity"/>
    <property type="evidence" value="ECO:0007669"/>
    <property type="project" value="TreeGrafter"/>
</dbReference>
<evidence type="ECO:0000256" key="10">
    <source>
        <dbReference type="ARBA" id="ARBA00022840"/>
    </source>
</evidence>
<dbReference type="GO" id="GO:0005524">
    <property type="term" value="F:ATP binding"/>
    <property type="evidence" value="ECO:0007669"/>
    <property type="project" value="UniProtKB-KW"/>
</dbReference>
<feature type="domain" description="Histidine kinase" evidence="16">
    <location>
        <begin position="312"/>
        <end position="528"/>
    </location>
</feature>
<keyword evidence="8" id="KW-0547">Nucleotide-binding</keyword>
<evidence type="ECO:0000256" key="2">
    <source>
        <dbReference type="ARBA" id="ARBA00004141"/>
    </source>
</evidence>
<evidence type="ECO:0000256" key="4">
    <source>
        <dbReference type="ARBA" id="ARBA00012438"/>
    </source>
</evidence>
<feature type="transmembrane region" description="Helical" evidence="15">
    <location>
        <begin position="12"/>
        <end position="32"/>
    </location>
</feature>
<reference evidence="17 18" key="1">
    <citation type="submission" date="2018-11" db="EMBL/GenBank/DDBJ databases">
        <title>Complete genome sequencing of the Actinobacteria Serinibacter sp. K3-2.</title>
        <authorList>
            <person name="Rakitin A.L."/>
            <person name="Beletsky A.V."/>
            <person name="Mardanov A.V."/>
            <person name="Ravin N.V."/>
            <person name="Gromova A.S."/>
            <person name="Filippova S.N."/>
            <person name="Gal'Chenko V.F."/>
        </authorList>
    </citation>
    <scope>NUCLEOTIDE SEQUENCE [LARGE SCALE GENOMIC DNA]</scope>
    <source>
        <strain evidence="17 18">K3-2</strain>
    </source>
</reference>
<dbReference type="InterPro" id="IPR036890">
    <property type="entry name" value="HATPase_C_sf"/>
</dbReference>
<evidence type="ECO:0000256" key="13">
    <source>
        <dbReference type="ARBA" id="ARBA00023136"/>
    </source>
</evidence>
<dbReference type="PROSITE" id="PS50109">
    <property type="entry name" value="HIS_KIN"/>
    <property type="match status" value="1"/>
</dbReference>
<keyword evidence="5" id="KW-0597">Phosphoprotein</keyword>
<evidence type="ECO:0000313" key="18">
    <source>
        <dbReference type="Proteomes" id="UP000297318"/>
    </source>
</evidence>
<keyword evidence="10" id="KW-0067">ATP-binding</keyword>
<dbReference type="SUPFAM" id="SSF47384">
    <property type="entry name" value="Homodimeric domain of signal transducing histidine kinase"/>
    <property type="match status" value="1"/>
</dbReference>
<feature type="transmembrane region" description="Helical" evidence="15">
    <location>
        <begin position="138"/>
        <end position="157"/>
    </location>
</feature>
<evidence type="ECO:0000259" key="16">
    <source>
        <dbReference type="PROSITE" id="PS50109"/>
    </source>
</evidence>
<dbReference type="CDD" id="cd00082">
    <property type="entry name" value="HisKA"/>
    <property type="match status" value="1"/>
</dbReference>
<dbReference type="PANTHER" id="PTHR42878:SF7">
    <property type="entry name" value="SENSOR HISTIDINE KINASE GLRK"/>
    <property type="match status" value="1"/>
</dbReference>
<organism evidence="17 18">
    <name type="scientific">Serinibacter arcticus</name>
    <dbReference type="NCBI Taxonomy" id="1655435"/>
    <lineage>
        <taxon>Bacteria</taxon>
        <taxon>Bacillati</taxon>
        <taxon>Actinomycetota</taxon>
        <taxon>Actinomycetes</taxon>
        <taxon>Micrococcales</taxon>
        <taxon>Beutenbergiaceae</taxon>
        <taxon>Serinibacter</taxon>
    </lineage>
</organism>
<dbReference type="EMBL" id="RHPJ01000002">
    <property type="protein sequence ID" value="TGO05793.1"/>
    <property type="molecule type" value="Genomic_DNA"/>
</dbReference>
<dbReference type="EC" id="2.7.13.3" evidence="4"/>
<dbReference type="InterPro" id="IPR004358">
    <property type="entry name" value="Sig_transdc_His_kin-like_C"/>
</dbReference>
<keyword evidence="7 15" id="KW-0812">Transmembrane</keyword>
<evidence type="ECO:0000256" key="11">
    <source>
        <dbReference type="ARBA" id="ARBA00022989"/>
    </source>
</evidence>
<evidence type="ECO:0000256" key="1">
    <source>
        <dbReference type="ARBA" id="ARBA00000085"/>
    </source>
</evidence>
<feature type="transmembrane region" description="Helical" evidence="15">
    <location>
        <begin position="108"/>
        <end position="132"/>
    </location>
</feature>
<feature type="transmembrane region" description="Helical" evidence="15">
    <location>
        <begin position="71"/>
        <end position="96"/>
    </location>
</feature>
<comment type="catalytic activity">
    <reaction evidence="1">
        <text>ATP + protein L-histidine = ADP + protein N-phospho-L-histidine.</text>
        <dbReference type="EC" id="2.7.13.3"/>
    </reaction>
</comment>
<dbReference type="InterPro" id="IPR036097">
    <property type="entry name" value="HisK_dim/P_sf"/>
</dbReference>
<dbReference type="SMART" id="SM00388">
    <property type="entry name" value="HisKA"/>
    <property type="match status" value="1"/>
</dbReference>
<dbReference type="InterPro" id="IPR005467">
    <property type="entry name" value="His_kinase_dom"/>
</dbReference>
<keyword evidence="9 17" id="KW-0418">Kinase</keyword>
<keyword evidence="12" id="KW-0902">Two-component regulatory system</keyword>